<protein>
    <recommendedName>
        <fullName evidence="17">Calcium-transporting ATPase</fullName>
        <ecNumber evidence="17">7.2.2.10</ecNumber>
    </recommendedName>
</protein>
<dbReference type="SUPFAM" id="SSF56784">
    <property type="entry name" value="HAD-like"/>
    <property type="match status" value="1"/>
</dbReference>
<dbReference type="FunFam" id="1.20.1110.10:FF:000033">
    <property type="entry name" value="Calcium-transporting ATPase"/>
    <property type="match status" value="1"/>
</dbReference>
<keyword evidence="6 17" id="KW-0812">Transmembrane</keyword>
<dbReference type="FunFam" id="1.20.1110.10:FF:000002">
    <property type="entry name" value="Calcium-transporting ATPase"/>
    <property type="match status" value="1"/>
</dbReference>
<keyword evidence="7" id="KW-0479">Metal-binding</keyword>
<feature type="transmembrane region" description="Helical" evidence="17">
    <location>
        <begin position="1013"/>
        <end position="1036"/>
    </location>
</feature>
<dbReference type="Gene3D" id="2.70.150.10">
    <property type="entry name" value="Calcium-transporting ATPase, cytoplasmic transduction domain A"/>
    <property type="match status" value="1"/>
</dbReference>
<evidence type="ECO:0000256" key="4">
    <source>
        <dbReference type="ARBA" id="ARBA00022475"/>
    </source>
</evidence>
<evidence type="ECO:0000313" key="21">
    <source>
        <dbReference type="Proteomes" id="UP000827892"/>
    </source>
</evidence>
<dbReference type="InterPro" id="IPR004014">
    <property type="entry name" value="ATPase_P-typ_cation-transptr_N"/>
</dbReference>
<evidence type="ECO:0000256" key="10">
    <source>
        <dbReference type="ARBA" id="ARBA00022840"/>
    </source>
</evidence>
<dbReference type="InterPro" id="IPR023299">
    <property type="entry name" value="ATPase_P-typ_cyto_dom_N"/>
</dbReference>
<gene>
    <name evidence="20" type="ORF">L3Y34_003619</name>
</gene>
<keyword evidence="10 17" id="KW-0067">ATP-binding</keyword>
<evidence type="ECO:0000259" key="19">
    <source>
        <dbReference type="SMART" id="SM00831"/>
    </source>
</evidence>
<feature type="transmembrane region" description="Helical" evidence="17">
    <location>
        <begin position="1056"/>
        <end position="1083"/>
    </location>
</feature>
<keyword evidence="15 17" id="KW-0406">Ion transport</keyword>
<keyword evidence="16 17" id="KW-0472">Membrane</keyword>
<dbReference type="InterPro" id="IPR023298">
    <property type="entry name" value="ATPase_P-typ_TM_dom_sf"/>
</dbReference>
<feature type="transmembrane region" description="Helical" evidence="17">
    <location>
        <begin position="1584"/>
        <end position="1610"/>
    </location>
</feature>
<keyword evidence="11" id="KW-0460">Magnesium</keyword>
<evidence type="ECO:0000256" key="11">
    <source>
        <dbReference type="ARBA" id="ARBA00022842"/>
    </source>
</evidence>
<dbReference type="SFLD" id="SFLDF00027">
    <property type="entry name" value="p-type_atpase"/>
    <property type="match status" value="1"/>
</dbReference>
<dbReference type="Gene3D" id="3.40.50.1000">
    <property type="entry name" value="HAD superfamily/HAD-like"/>
    <property type="match status" value="1"/>
</dbReference>
<evidence type="ECO:0000256" key="17">
    <source>
        <dbReference type="RuleBase" id="RU361146"/>
    </source>
</evidence>
<dbReference type="InterPro" id="IPR006068">
    <property type="entry name" value="ATPase_P-typ_cation-transptr_C"/>
</dbReference>
<sequence>MFCFLQLPYHPKSTVHISTKDRITNSGRLYQYYSAEMTAEVIDYTRRNLEEAMNHSERRMLFRRSRSEPMTLTNENATMTSRTDPEWNMTVDSISIQSSFAEYQHRRKQRLKKQEAHKTSEISISTETSDHLEMKGNSDLEDVLQFSDEKVASTLSLTDSDNSSNDITSSQAQEISYEEEMRLFMEKTGHLVTNVFADPFDSDERKSRTEMWVEAASTEKLADGENKNKEQEDLVLENGKISSAEDVFGETFESNENKEETVEDDEEEEDEVTEFEEAVVVLEVAEFSEETGEEVQETVKYEIPPIIHQDTKESLLSSNISTNSLMKSNMNHHLKEALYAESEVDVKDVDRFWDYLYEKELPENGEKMYSINLAGPSTSTSERSLGLALSPIKVKFSGIQTNKVYNPEIVPKEMENELEQDRELDEPLEITDQTVESRFFELETTTNLERNEPVLQKTSVSQTPISHSLVQIVNYEQQPRIRSQSQNGRVSYEKENMVREFSFKMSESLFKDLKVLVVERDRAKEAMAILPAKSMKELSDECNYFQTRYRVRIEQNKEKLDRRIDEIWRKMLKMPIESQEMVDFISVPYSDQLTCNARRNLPEKMEKAHRHITDRLLCLQKSSKLSTLESSRGMQKSQNVTEGPEANGVAAVVLGTGHHTSPDTNAGKTKDAKEFGCSLGDLRGLMEARGAEAIVRLSTEHEGVEGLCKKLKTDSLVGLSGEQADLDKRRHVYGANTIPPAKSKGFVRLVIDACKDPTLIILVLSGFINLALSFYEPTSAAEDATQHLVNATTAAILANGTGIFSTTEAPSEGHGTAWIEGVAILLCVIVVVLVTAVNDYSKERQFRSLQEKIETGQKFSVIRNGEAIDVPVSDLVVGDIARVKYGDLLPADGFVIQSNDLKIDESSLTGESDHIKKSVESDPVLLSGTYAMEGSGKMVITAVGVNSQTGIIMTLLGAGKAGIDDDDSTSTSSSSSSSSSSSGSSSNGSSDSSKSGDDDLTAKSVLQAKLSKLALQIIYCGTTIAVIALIVLITRFCLEHYVFEKNEFSLVDIQMFVKFFIIAVTILVISIPEGLPLAIALALTYSVKKMMHDNNLVRHLDACETMGNATSICSDKTGTLTTNRMTVVQSYINGNHYTSQEAQPHGANLPGVTGPVLMEAISVNSAYNSMIVEPTKVGEQVQQLGNKTECGLLGFVNRLGGDYAAIRKKFPEHDLTKVYTFNSSRKCMMTVVPYMENGVNIGYRVYCKGASEIVLGRCTYLLGSDGKPHQLTGDRLKEITSTIIHEMANCGLRTICVAYKTFIRKGTRDLEKTEIEFAEESDIDWDDEEAMYQNFTGIAICGIQDPVRPEVPTAIAKCKRAGITVRMVTGDNIMTARAIAMSCKILEPGEDFLALEGKEFNERIRDENGKVSQAKLDEIWPRLRVLARAQPADKYTLVKGIIDSKATAQREIVAVTGDGTNDGPALKKADVGFAMGIAGTDVAKEASDIILTDDNFTSIVKAVMWGRNVYDSISKFLQFQLTVNVVAVITAFIGAVTVSDSPLKAVHMLWINLIMDTLASLALATEQPTDELLERKPYGRKKSLISRTMVKNILCHAIYQLIIIFVIFFYGDTIFGIPTGLYAPLFAPPSQHFTLVFNAFVMMTVFNEINARKVHGERNVFKGLAANRVFCVIWITTFIAQIIIIQFGGAWFSTHPLTLQQWIVCLVLGFSTLIWGQIVATIPSKKLPKAWKVGKGDVQPAKLHINGDYNVRARSRALTLRRSGKSLWMRGMFIIGNHLRVLRAFGMEKSEKAAFGRTAPAMTAEAAERWRASYRKYRHQKHQEKKAAAETAESVKSADWAKEQKEKRKTFKQIKQVARGKSVDKEGKKHHKKRKDQTNVDMEDIELN</sequence>
<evidence type="ECO:0000256" key="1">
    <source>
        <dbReference type="ARBA" id="ARBA00004651"/>
    </source>
</evidence>
<dbReference type="InterPro" id="IPR044492">
    <property type="entry name" value="P_typ_ATPase_HD_dom"/>
</dbReference>
<dbReference type="InterPro" id="IPR018303">
    <property type="entry name" value="ATPase_P-typ_P_site"/>
</dbReference>
<dbReference type="Proteomes" id="UP000827892">
    <property type="component" value="Chromosome IV"/>
</dbReference>
<keyword evidence="5 17" id="KW-0109">Calcium transport</keyword>
<dbReference type="InterPro" id="IPR023214">
    <property type="entry name" value="HAD_sf"/>
</dbReference>
<dbReference type="SUPFAM" id="SSF81665">
    <property type="entry name" value="Calcium ATPase, transmembrane domain M"/>
    <property type="match status" value="1"/>
</dbReference>
<dbReference type="Pfam" id="PF08282">
    <property type="entry name" value="Hydrolase_3"/>
    <property type="match status" value="1"/>
</dbReference>
<evidence type="ECO:0000256" key="7">
    <source>
        <dbReference type="ARBA" id="ARBA00022723"/>
    </source>
</evidence>
<evidence type="ECO:0000256" key="9">
    <source>
        <dbReference type="ARBA" id="ARBA00022837"/>
    </source>
</evidence>
<dbReference type="GO" id="GO:0016887">
    <property type="term" value="F:ATP hydrolysis activity"/>
    <property type="evidence" value="ECO:0007669"/>
    <property type="project" value="InterPro"/>
</dbReference>
<dbReference type="GO" id="GO:0005388">
    <property type="term" value="F:P-type calcium transporter activity"/>
    <property type="evidence" value="ECO:0007669"/>
    <property type="project" value="UniProtKB-EC"/>
</dbReference>
<dbReference type="CDD" id="cd02081">
    <property type="entry name" value="P-type_ATPase_Ca_PMCA-like"/>
    <property type="match status" value="1"/>
</dbReference>
<dbReference type="NCBIfam" id="TIGR01494">
    <property type="entry name" value="ATPase_P-type"/>
    <property type="match status" value="3"/>
</dbReference>
<dbReference type="PANTHER" id="PTHR24093:SF253">
    <property type="entry name" value="PLASMA MEMBRANE CALCIUM-TRANSPORTING ATPASE MCA-1"/>
    <property type="match status" value="1"/>
</dbReference>
<keyword evidence="4" id="KW-1003">Cell membrane</keyword>
<keyword evidence="13" id="KW-1278">Translocase</keyword>
<feature type="transmembrane region" description="Helical" evidence="17">
    <location>
        <begin position="1669"/>
        <end position="1693"/>
    </location>
</feature>
<evidence type="ECO:0000256" key="18">
    <source>
        <dbReference type="SAM" id="MobiDB-lite"/>
    </source>
</evidence>
<feature type="region of interest" description="Disordered" evidence="18">
    <location>
        <begin position="1821"/>
        <end position="1888"/>
    </location>
</feature>
<dbReference type="SMART" id="SM00831">
    <property type="entry name" value="Cation_ATPase_N"/>
    <property type="match status" value="1"/>
</dbReference>
<dbReference type="PRINTS" id="PR00119">
    <property type="entry name" value="CATATPASE"/>
</dbReference>
<comment type="similarity">
    <text evidence="2">Belongs to the cation transport ATPase (P-type) (TC 3.A.3) family. Type IIB subfamily.</text>
</comment>
<reference evidence="20 21" key="1">
    <citation type="submission" date="2022-05" db="EMBL/GenBank/DDBJ databases">
        <title>Chromosome-level reference genomes for two strains of Caenorhabditis briggsae: an improved platform for comparative genomics.</title>
        <authorList>
            <person name="Stevens L."/>
            <person name="Andersen E.C."/>
        </authorList>
    </citation>
    <scope>NUCLEOTIDE SEQUENCE [LARGE SCALE GENOMIC DNA]</scope>
    <source>
        <strain evidence="20">QX1410_ONT</strain>
        <tissue evidence="20">Whole-organism</tissue>
    </source>
</reference>
<feature type="transmembrane region" description="Helical" evidence="17">
    <location>
        <begin position="1545"/>
        <end position="1564"/>
    </location>
</feature>
<comment type="function">
    <text evidence="17">Catalyzes the hydrolysis of ATP coupled with the transport of calcium.</text>
</comment>
<feature type="region of interest" description="Disordered" evidence="18">
    <location>
        <begin position="966"/>
        <end position="997"/>
    </location>
</feature>
<dbReference type="InterPro" id="IPR059000">
    <property type="entry name" value="ATPase_P-type_domA"/>
</dbReference>
<evidence type="ECO:0000256" key="13">
    <source>
        <dbReference type="ARBA" id="ARBA00022967"/>
    </source>
</evidence>
<dbReference type="Pfam" id="PF13246">
    <property type="entry name" value="Cation_ATPase"/>
    <property type="match status" value="1"/>
</dbReference>
<dbReference type="FunFam" id="3.40.1110.10:FF:000060">
    <property type="entry name" value="Calcium-transporting ATPase"/>
    <property type="match status" value="1"/>
</dbReference>
<dbReference type="InterPro" id="IPR001757">
    <property type="entry name" value="P_typ_ATPase"/>
</dbReference>
<feature type="transmembrane region" description="Helical" evidence="17">
    <location>
        <begin position="787"/>
        <end position="805"/>
    </location>
</feature>
<keyword evidence="12" id="KW-0112">Calmodulin-binding</keyword>
<dbReference type="GO" id="GO:0046872">
    <property type="term" value="F:metal ion binding"/>
    <property type="evidence" value="ECO:0007669"/>
    <property type="project" value="UniProtKB-KW"/>
</dbReference>
<feature type="transmembrane region" description="Helical" evidence="17">
    <location>
        <begin position="817"/>
        <end position="837"/>
    </location>
</feature>
<evidence type="ECO:0000256" key="15">
    <source>
        <dbReference type="ARBA" id="ARBA00023065"/>
    </source>
</evidence>
<name>A0AAE9AFZ1_CAEBR</name>
<evidence type="ECO:0000256" key="8">
    <source>
        <dbReference type="ARBA" id="ARBA00022741"/>
    </source>
</evidence>
<dbReference type="InterPro" id="IPR008250">
    <property type="entry name" value="ATPase_P-typ_transduc_dom_A_sf"/>
</dbReference>
<feature type="compositionally biased region" description="Low complexity" evidence="18">
    <location>
        <begin position="969"/>
        <end position="993"/>
    </location>
</feature>
<dbReference type="SUPFAM" id="SSF81660">
    <property type="entry name" value="Metal cation-transporting ATPase, ATP-binding domain N"/>
    <property type="match status" value="1"/>
</dbReference>
<dbReference type="Pfam" id="PF00122">
    <property type="entry name" value="E1-E2_ATPase"/>
    <property type="match status" value="1"/>
</dbReference>
<dbReference type="EMBL" id="CP090894">
    <property type="protein sequence ID" value="ULT94266.1"/>
    <property type="molecule type" value="Genomic_DNA"/>
</dbReference>
<dbReference type="InterPro" id="IPR006408">
    <property type="entry name" value="P-type_ATPase_IIB"/>
</dbReference>
<dbReference type="GO" id="GO:0005516">
    <property type="term" value="F:calmodulin binding"/>
    <property type="evidence" value="ECO:0007669"/>
    <property type="project" value="UniProtKB-KW"/>
</dbReference>
<dbReference type="FunFam" id="2.70.150.10:FF:000001">
    <property type="entry name" value="Calcium-transporting ATPase"/>
    <property type="match status" value="1"/>
</dbReference>
<comment type="catalytic activity">
    <reaction evidence="17">
        <text>Ca(2+)(in) + ATP + H2O = Ca(2+)(out) + ADP + phosphate + H(+)</text>
        <dbReference type="Rhea" id="RHEA:18105"/>
        <dbReference type="ChEBI" id="CHEBI:15377"/>
        <dbReference type="ChEBI" id="CHEBI:15378"/>
        <dbReference type="ChEBI" id="CHEBI:29108"/>
        <dbReference type="ChEBI" id="CHEBI:30616"/>
        <dbReference type="ChEBI" id="CHEBI:43474"/>
        <dbReference type="ChEBI" id="CHEBI:456216"/>
        <dbReference type="EC" id="7.2.2.10"/>
    </reaction>
</comment>
<dbReference type="NCBIfam" id="TIGR01517">
    <property type="entry name" value="ATPase-IIB_Ca"/>
    <property type="match status" value="1"/>
</dbReference>
<feature type="transmembrane region" description="Helical" evidence="17">
    <location>
        <begin position="1630"/>
        <end position="1649"/>
    </location>
</feature>
<dbReference type="Pfam" id="PF00689">
    <property type="entry name" value="Cation_ATPase_C"/>
    <property type="match status" value="1"/>
</dbReference>
<dbReference type="Pfam" id="PF00690">
    <property type="entry name" value="Cation_ATPase_N"/>
    <property type="match status" value="1"/>
</dbReference>
<evidence type="ECO:0000256" key="5">
    <source>
        <dbReference type="ARBA" id="ARBA00022568"/>
    </source>
</evidence>
<feature type="transmembrane region" description="Helical" evidence="17">
    <location>
        <begin position="1521"/>
        <end position="1539"/>
    </location>
</feature>
<accession>A0AAE9AFZ1</accession>
<dbReference type="SFLD" id="SFLDS00003">
    <property type="entry name" value="Haloacid_Dehalogenase"/>
    <property type="match status" value="1"/>
</dbReference>
<keyword evidence="14 17" id="KW-1133">Transmembrane helix</keyword>
<dbReference type="SUPFAM" id="SSF81653">
    <property type="entry name" value="Calcium ATPase, transduction domain A"/>
    <property type="match status" value="1"/>
</dbReference>
<organism evidence="20 21">
    <name type="scientific">Caenorhabditis briggsae</name>
    <dbReference type="NCBI Taxonomy" id="6238"/>
    <lineage>
        <taxon>Eukaryota</taxon>
        <taxon>Metazoa</taxon>
        <taxon>Ecdysozoa</taxon>
        <taxon>Nematoda</taxon>
        <taxon>Chromadorea</taxon>
        <taxon>Rhabditida</taxon>
        <taxon>Rhabditina</taxon>
        <taxon>Rhabditomorpha</taxon>
        <taxon>Rhabditoidea</taxon>
        <taxon>Rhabditidae</taxon>
        <taxon>Peloderinae</taxon>
        <taxon>Caenorhabditis</taxon>
    </lineage>
</organism>
<evidence type="ECO:0000256" key="3">
    <source>
        <dbReference type="ARBA" id="ARBA00022448"/>
    </source>
</evidence>
<dbReference type="Gene3D" id="1.20.1110.10">
    <property type="entry name" value="Calcium-transporting ATPase, transmembrane domain"/>
    <property type="match status" value="2"/>
</dbReference>
<dbReference type="PROSITE" id="PS00154">
    <property type="entry name" value="ATPASE_E1_E2"/>
    <property type="match status" value="1"/>
</dbReference>
<comment type="subcellular location">
    <subcellularLocation>
        <location evidence="1">Cell membrane</location>
        <topology evidence="1">Multi-pass membrane protein</topology>
    </subcellularLocation>
    <subcellularLocation>
        <location evidence="17">Membrane</location>
        <topology evidence="17">Multi-pass membrane protein</topology>
    </subcellularLocation>
</comment>
<keyword evidence="8 17" id="KW-0547">Nucleotide-binding</keyword>
<dbReference type="GO" id="GO:0005886">
    <property type="term" value="C:plasma membrane"/>
    <property type="evidence" value="ECO:0007669"/>
    <property type="project" value="UniProtKB-SubCell"/>
</dbReference>
<evidence type="ECO:0000256" key="12">
    <source>
        <dbReference type="ARBA" id="ARBA00022860"/>
    </source>
</evidence>
<evidence type="ECO:0000313" key="20">
    <source>
        <dbReference type="EMBL" id="ULT94266.1"/>
    </source>
</evidence>
<dbReference type="SFLD" id="SFLDG00002">
    <property type="entry name" value="C1.7:_P-type_atpase_like"/>
    <property type="match status" value="1"/>
</dbReference>
<dbReference type="GO" id="GO:0005524">
    <property type="term" value="F:ATP binding"/>
    <property type="evidence" value="ECO:0007669"/>
    <property type="project" value="UniProtKB-KW"/>
</dbReference>
<keyword evidence="3 17" id="KW-0813">Transport</keyword>
<evidence type="ECO:0000256" key="2">
    <source>
        <dbReference type="ARBA" id="ARBA00006124"/>
    </source>
</evidence>
<dbReference type="EC" id="7.2.2.10" evidence="17"/>
<dbReference type="InterPro" id="IPR036412">
    <property type="entry name" value="HAD-like_sf"/>
</dbReference>
<dbReference type="Gene3D" id="3.40.1110.10">
    <property type="entry name" value="Calcium-transporting ATPase, cytoplasmic domain N"/>
    <property type="match status" value="1"/>
</dbReference>
<dbReference type="FunFam" id="1.20.1110.10:FF:000001">
    <property type="entry name" value="Calcium-transporting ATPase"/>
    <property type="match status" value="1"/>
</dbReference>
<feature type="transmembrane region" description="Helical" evidence="17">
    <location>
        <begin position="1699"/>
        <end position="1722"/>
    </location>
</feature>
<proteinExistence type="inferred from homology"/>
<dbReference type="PANTHER" id="PTHR24093">
    <property type="entry name" value="CATION TRANSPORTING ATPASE"/>
    <property type="match status" value="1"/>
</dbReference>
<feature type="domain" description="Cation-transporting P-type ATPase N-terminal" evidence="19">
    <location>
        <begin position="698"/>
        <end position="774"/>
    </location>
</feature>
<feature type="region of interest" description="Disordered" evidence="18">
    <location>
        <begin position="109"/>
        <end position="136"/>
    </location>
</feature>
<evidence type="ECO:0000256" key="6">
    <source>
        <dbReference type="ARBA" id="ARBA00022692"/>
    </source>
</evidence>
<keyword evidence="9 17" id="KW-0106">Calcium</keyword>
<evidence type="ECO:0000256" key="16">
    <source>
        <dbReference type="ARBA" id="ARBA00023136"/>
    </source>
</evidence>
<comment type="caution">
    <text evidence="17">Lacks conserved residue(s) required for the propagation of feature annotation.</text>
</comment>
<evidence type="ECO:0000256" key="14">
    <source>
        <dbReference type="ARBA" id="ARBA00022989"/>
    </source>
</evidence>
<feature type="transmembrane region" description="Helical" evidence="17">
    <location>
        <begin position="758"/>
        <end position="775"/>
    </location>
</feature>